<evidence type="ECO:0000256" key="1">
    <source>
        <dbReference type="ARBA" id="ARBA00009199"/>
    </source>
</evidence>
<protein>
    <submittedName>
        <fullName evidence="4">Amidase</fullName>
    </submittedName>
</protein>
<dbReference type="EMBL" id="JAPNKE010000002">
    <property type="protein sequence ID" value="MCY1013214.1"/>
    <property type="molecule type" value="Genomic_DNA"/>
</dbReference>
<accession>A0A9X3J3U9</accession>
<dbReference type="InterPro" id="IPR023631">
    <property type="entry name" value="Amidase_dom"/>
</dbReference>
<comment type="similarity">
    <text evidence="1">Belongs to the amidase family.</text>
</comment>
<dbReference type="InterPro" id="IPR020556">
    <property type="entry name" value="Amidase_CS"/>
</dbReference>
<dbReference type="InterPro" id="IPR000120">
    <property type="entry name" value="Amidase"/>
</dbReference>
<dbReference type="PANTHER" id="PTHR11895:SF7">
    <property type="entry name" value="GLUTAMYL-TRNA(GLN) AMIDOTRANSFERASE SUBUNIT A, MITOCHONDRIAL"/>
    <property type="match status" value="1"/>
</dbReference>
<organism evidence="4 5">
    <name type="scientific">Nannocystis pusilla</name>
    <dbReference type="NCBI Taxonomy" id="889268"/>
    <lineage>
        <taxon>Bacteria</taxon>
        <taxon>Pseudomonadati</taxon>
        <taxon>Myxococcota</taxon>
        <taxon>Polyangia</taxon>
        <taxon>Nannocystales</taxon>
        <taxon>Nannocystaceae</taxon>
        <taxon>Nannocystis</taxon>
    </lineage>
</organism>
<keyword evidence="5" id="KW-1185">Reference proteome</keyword>
<dbReference type="InterPro" id="IPR036928">
    <property type="entry name" value="AS_sf"/>
</dbReference>
<dbReference type="Pfam" id="PF01425">
    <property type="entry name" value="Amidase"/>
    <property type="match status" value="1"/>
</dbReference>
<comment type="caution">
    <text evidence="4">The sequence shown here is derived from an EMBL/GenBank/DDBJ whole genome shotgun (WGS) entry which is preliminary data.</text>
</comment>
<feature type="domain" description="Amidase" evidence="3">
    <location>
        <begin position="48"/>
        <end position="437"/>
    </location>
</feature>
<sequence length="476" mass="49986">MPSNRRACCGAARSAARSWSGCTSTASPRTTPRCPPSCRCSTRARRAARAADDALDRAARRGAADSIPPLLGVPIGVKDLNFVRGSRTRMGSHGVLPLYSPVDDATVAKLRAAGLIVLGKLATSELGALPVTEPDTHPPTRNPWDPSRTAGGSSGGSGAAVAAGLLPWAQGSDGAGSIRIPSAFCGLVGVKPSRGRVANAFGRDDRTLLYTCGPLARSVADATALLDVMAGLTVGRPHWLSPPPCPYGQMTEPSPRLRIKLAVDSPIAAAEPEWAAAARAVGSALAAEGHRVEEVEMARGSVDDFLPIYQRMLADVPWVRADRLQPATRWLVEAGRRNSPTLAHAAYMTLRERVLAWVGDAELVLTPAVVGPPPPIGAWRGPDGEAVFRAYAVYGAFTAPFNITGQPAVALPVASSREGLPIAVQLVALVGREDRVLAVAREVEALFPGAREYLSRRACPDSQVYWPPEAPSVTPA</sequence>
<evidence type="ECO:0000259" key="3">
    <source>
        <dbReference type="Pfam" id="PF01425"/>
    </source>
</evidence>
<dbReference type="SUPFAM" id="SSF75304">
    <property type="entry name" value="Amidase signature (AS) enzymes"/>
    <property type="match status" value="1"/>
</dbReference>
<proteinExistence type="inferred from homology"/>
<dbReference type="PROSITE" id="PS00571">
    <property type="entry name" value="AMIDASES"/>
    <property type="match status" value="1"/>
</dbReference>
<reference evidence="4" key="1">
    <citation type="submission" date="2022-11" db="EMBL/GenBank/DDBJ databases">
        <title>Minimal conservation of predation-associated metabolite biosynthetic gene clusters underscores biosynthetic potential of Myxococcota including descriptions for ten novel species: Archangium lansinium sp. nov., Myxococcus landrumus sp. nov., Nannocystis bai.</title>
        <authorList>
            <person name="Ahearne A."/>
            <person name="Stevens C."/>
            <person name="Phillips K."/>
        </authorList>
    </citation>
    <scope>NUCLEOTIDE SEQUENCE</scope>
    <source>
        <strain evidence="4">Na p29</strain>
    </source>
</reference>
<dbReference type="AlphaFoldDB" id="A0A9X3J3U9"/>
<gene>
    <name evidence="4" type="ORF">OV079_48330</name>
</gene>
<dbReference type="Gene3D" id="3.90.1300.10">
    <property type="entry name" value="Amidase signature (AS) domain"/>
    <property type="match status" value="1"/>
</dbReference>
<dbReference type="GO" id="GO:0003824">
    <property type="term" value="F:catalytic activity"/>
    <property type="evidence" value="ECO:0007669"/>
    <property type="project" value="InterPro"/>
</dbReference>
<feature type="region of interest" description="Disordered" evidence="2">
    <location>
        <begin position="129"/>
        <end position="156"/>
    </location>
</feature>
<evidence type="ECO:0000256" key="2">
    <source>
        <dbReference type="SAM" id="MobiDB-lite"/>
    </source>
</evidence>
<evidence type="ECO:0000313" key="4">
    <source>
        <dbReference type="EMBL" id="MCY1013214.1"/>
    </source>
</evidence>
<dbReference type="PANTHER" id="PTHR11895">
    <property type="entry name" value="TRANSAMIDASE"/>
    <property type="match status" value="1"/>
</dbReference>
<dbReference type="Proteomes" id="UP001150924">
    <property type="component" value="Unassembled WGS sequence"/>
</dbReference>
<name>A0A9X3J3U9_9BACT</name>
<dbReference type="RefSeq" id="WP_267778818.1">
    <property type="nucleotide sequence ID" value="NZ_JAPNKE010000002.1"/>
</dbReference>
<evidence type="ECO:0000313" key="5">
    <source>
        <dbReference type="Proteomes" id="UP001150924"/>
    </source>
</evidence>